<dbReference type="Pfam" id="PF08281">
    <property type="entry name" value="Sigma70_r4_2"/>
    <property type="match status" value="1"/>
</dbReference>
<dbReference type="Gene3D" id="1.10.1740.10">
    <property type="match status" value="1"/>
</dbReference>
<reference evidence="9" key="1">
    <citation type="journal article" date="2020" name="mSystems">
        <title>Genome- and Community-Level Interaction Insights into Carbon Utilization and Element Cycling Functions of Hydrothermarchaeota in Hydrothermal Sediment.</title>
        <authorList>
            <person name="Zhou Z."/>
            <person name="Liu Y."/>
            <person name="Xu W."/>
            <person name="Pan J."/>
            <person name="Luo Z.H."/>
            <person name="Li M."/>
        </authorList>
    </citation>
    <scope>NUCLEOTIDE SEQUENCE [LARGE SCALE GENOMIC DNA]</scope>
    <source>
        <strain evidence="9">SpSt-609</strain>
    </source>
</reference>
<protein>
    <recommendedName>
        <fullName evidence="6">RNA polymerase sigma factor</fullName>
    </recommendedName>
</protein>
<dbReference type="InterPro" id="IPR013325">
    <property type="entry name" value="RNA_pol_sigma_r2"/>
</dbReference>
<dbReference type="CDD" id="cd06171">
    <property type="entry name" value="Sigma70_r4"/>
    <property type="match status" value="1"/>
</dbReference>
<dbReference type="SUPFAM" id="SSF88659">
    <property type="entry name" value="Sigma3 and sigma4 domains of RNA polymerase sigma factors"/>
    <property type="match status" value="1"/>
</dbReference>
<dbReference type="Gene3D" id="1.10.10.10">
    <property type="entry name" value="Winged helix-like DNA-binding domain superfamily/Winged helix DNA-binding domain"/>
    <property type="match status" value="1"/>
</dbReference>
<comment type="similarity">
    <text evidence="1 6">Belongs to the sigma-70 factor family. ECF subfamily.</text>
</comment>
<sequence length="216" mass="25221">MLISKEGSDCGEIDSKNERNYSNGGQINWKNEHALIAALKKGDEEAFRYLYRTYGPKIGALAKGYLGVDDIDDIVQDVILKIFKGIKKFREDAKLSTWIYKITINVCNNVYKRFKHRETLLEMGDSYSEDEPQSQYSTEEDLRKAVMNEVLYQKLREAIEKLSPEDRAILYMKEIENLTYEEISEVLGKPVGTIKSRLHYVKEKLKRELKEEYENE</sequence>
<evidence type="ECO:0000256" key="6">
    <source>
        <dbReference type="RuleBase" id="RU000716"/>
    </source>
</evidence>
<dbReference type="SUPFAM" id="SSF88946">
    <property type="entry name" value="Sigma2 domain of RNA polymerase sigma factors"/>
    <property type="match status" value="1"/>
</dbReference>
<dbReference type="InterPro" id="IPR013324">
    <property type="entry name" value="RNA_pol_sigma_r3/r4-like"/>
</dbReference>
<feature type="domain" description="RNA polymerase sigma-70 region 2" evidence="7">
    <location>
        <begin position="50"/>
        <end position="113"/>
    </location>
</feature>
<dbReference type="Pfam" id="PF04542">
    <property type="entry name" value="Sigma70_r2"/>
    <property type="match status" value="1"/>
</dbReference>
<dbReference type="InterPro" id="IPR000838">
    <property type="entry name" value="RNA_pol_sigma70_ECF_CS"/>
</dbReference>
<evidence type="ECO:0000256" key="5">
    <source>
        <dbReference type="ARBA" id="ARBA00023163"/>
    </source>
</evidence>
<dbReference type="GO" id="GO:0006352">
    <property type="term" value="P:DNA-templated transcription initiation"/>
    <property type="evidence" value="ECO:0007669"/>
    <property type="project" value="InterPro"/>
</dbReference>
<dbReference type="InterPro" id="IPR014284">
    <property type="entry name" value="RNA_pol_sigma-70_dom"/>
</dbReference>
<comment type="caution">
    <text evidence="9">The sequence shown here is derived from an EMBL/GenBank/DDBJ whole genome shotgun (WGS) entry which is preliminary data.</text>
</comment>
<name>A0A7C4GEY8_9BACT</name>
<dbReference type="AlphaFoldDB" id="A0A7C4GEY8"/>
<dbReference type="InterPro" id="IPR013249">
    <property type="entry name" value="RNA_pol_sigma70_r4_t2"/>
</dbReference>
<dbReference type="NCBIfam" id="TIGR02937">
    <property type="entry name" value="sigma70-ECF"/>
    <property type="match status" value="1"/>
</dbReference>
<evidence type="ECO:0000256" key="4">
    <source>
        <dbReference type="ARBA" id="ARBA00023125"/>
    </source>
</evidence>
<dbReference type="PROSITE" id="PS01063">
    <property type="entry name" value="SIGMA70_ECF"/>
    <property type="match status" value="1"/>
</dbReference>
<organism evidence="9">
    <name type="scientific">Fervidobacterium thailandense</name>
    <dbReference type="NCBI Taxonomy" id="1008305"/>
    <lineage>
        <taxon>Bacteria</taxon>
        <taxon>Thermotogati</taxon>
        <taxon>Thermotogota</taxon>
        <taxon>Thermotogae</taxon>
        <taxon>Thermotogales</taxon>
        <taxon>Fervidobacteriaceae</taxon>
        <taxon>Fervidobacterium</taxon>
    </lineage>
</organism>
<accession>A0A7C4GEY8</accession>
<keyword evidence="2 6" id="KW-0805">Transcription regulation</keyword>
<dbReference type="InterPro" id="IPR007627">
    <property type="entry name" value="RNA_pol_sigma70_r2"/>
</dbReference>
<keyword evidence="3 6" id="KW-0731">Sigma factor</keyword>
<evidence type="ECO:0000259" key="8">
    <source>
        <dbReference type="Pfam" id="PF08281"/>
    </source>
</evidence>
<dbReference type="InterPro" id="IPR039425">
    <property type="entry name" value="RNA_pol_sigma-70-like"/>
</dbReference>
<feature type="domain" description="RNA polymerase sigma factor 70 region 4 type 2" evidence="8">
    <location>
        <begin position="153"/>
        <end position="205"/>
    </location>
</feature>
<dbReference type="EMBL" id="DSZY01000006">
    <property type="protein sequence ID" value="HGU39763.1"/>
    <property type="molecule type" value="Genomic_DNA"/>
</dbReference>
<dbReference type="GO" id="GO:0003677">
    <property type="term" value="F:DNA binding"/>
    <property type="evidence" value="ECO:0007669"/>
    <property type="project" value="UniProtKB-KW"/>
</dbReference>
<dbReference type="GO" id="GO:0016987">
    <property type="term" value="F:sigma factor activity"/>
    <property type="evidence" value="ECO:0007669"/>
    <property type="project" value="UniProtKB-KW"/>
</dbReference>
<keyword evidence="5 6" id="KW-0804">Transcription</keyword>
<proteinExistence type="inferred from homology"/>
<dbReference type="PANTHER" id="PTHR43133:SF51">
    <property type="entry name" value="RNA POLYMERASE SIGMA FACTOR"/>
    <property type="match status" value="1"/>
</dbReference>
<gene>
    <name evidence="9" type="ORF">ENT77_00970</name>
</gene>
<evidence type="ECO:0000313" key="9">
    <source>
        <dbReference type="EMBL" id="HGU39763.1"/>
    </source>
</evidence>
<evidence type="ECO:0000256" key="1">
    <source>
        <dbReference type="ARBA" id="ARBA00010641"/>
    </source>
</evidence>
<dbReference type="PANTHER" id="PTHR43133">
    <property type="entry name" value="RNA POLYMERASE ECF-TYPE SIGMA FACTO"/>
    <property type="match status" value="1"/>
</dbReference>
<keyword evidence="4 6" id="KW-0238">DNA-binding</keyword>
<evidence type="ECO:0000256" key="3">
    <source>
        <dbReference type="ARBA" id="ARBA00023082"/>
    </source>
</evidence>
<evidence type="ECO:0000256" key="2">
    <source>
        <dbReference type="ARBA" id="ARBA00023015"/>
    </source>
</evidence>
<dbReference type="InterPro" id="IPR036388">
    <property type="entry name" value="WH-like_DNA-bd_sf"/>
</dbReference>
<evidence type="ECO:0000259" key="7">
    <source>
        <dbReference type="Pfam" id="PF04542"/>
    </source>
</evidence>